<proteinExistence type="predicted"/>
<dbReference type="InterPro" id="IPR032872">
    <property type="entry name" value="WAK_assoc_C"/>
</dbReference>
<dbReference type="Pfam" id="PF14380">
    <property type="entry name" value="WAK_assoc"/>
    <property type="match status" value="1"/>
</dbReference>
<dbReference type="FunCoup" id="A0A1U8BD58">
    <property type="interactions" value="382"/>
</dbReference>
<accession>A0A1U8BD58</accession>
<dbReference type="GeneID" id="104613347"/>
<gene>
    <name evidence="8" type="primary">LOC104613347</name>
</gene>
<dbReference type="Pfam" id="PF13947">
    <property type="entry name" value="GUB_WAK_bind"/>
    <property type="match status" value="1"/>
</dbReference>
<evidence type="ECO:0000256" key="3">
    <source>
        <dbReference type="ARBA" id="ARBA00023180"/>
    </source>
</evidence>
<protein>
    <submittedName>
        <fullName evidence="8">LEAF RUST 10 DISEASE-RESISTANCE LOCUS RECEPTOR-LIKE PROTEIN KINASE-like 1.2</fullName>
    </submittedName>
</protein>
<evidence type="ECO:0000256" key="1">
    <source>
        <dbReference type="ARBA" id="ARBA00004167"/>
    </source>
</evidence>
<keyword evidence="3" id="KW-0325">Glycoprotein</keyword>
<dbReference type="eggNOG" id="KOG1187">
    <property type="taxonomic scope" value="Eukaryota"/>
</dbReference>
<keyword evidence="2 4" id="KW-0732">Signal</keyword>
<feature type="chain" id="PRO_5010530541" evidence="4">
    <location>
        <begin position="21"/>
        <end position="290"/>
    </location>
</feature>
<dbReference type="GO" id="GO:0016020">
    <property type="term" value="C:membrane"/>
    <property type="evidence" value="ECO:0007669"/>
    <property type="project" value="UniProtKB-SubCell"/>
</dbReference>
<dbReference type="RefSeq" id="XP_010279428.1">
    <property type="nucleotide sequence ID" value="XM_010281126.1"/>
</dbReference>
<dbReference type="PANTHER" id="PTHR33138">
    <property type="entry name" value="OS01G0690200 PROTEIN"/>
    <property type="match status" value="1"/>
</dbReference>
<evidence type="ECO:0000313" key="8">
    <source>
        <dbReference type="RefSeq" id="XP_010279428.1"/>
    </source>
</evidence>
<evidence type="ECO:0000256" key="2">
    <source>
        <dbReference type="ARBA" id="ARBA00022729"/>
    </source>
</evidence>
<evidence type="ECO:0000259" key="6">
    <source>
        <dbReference type="Pfam" id="PF14380"/>
    </source>
</evidence>
<name>A0A1U8BD58_NELNU</name>
<feature type="domain" description="Wall-associated receptor kinase galacturonan-binding" evidence="5">
    <location>
        <begin position="30"/>
        <end position="104"/>
    </location>
</feature>
<dbReference type="PANTHER" id="PTHR33138:SF1">
    <property type="entry name" value="OS01G0113900 PROTEIN"/>
    <property type="match status" value="1"/>
</dbReference>
<evidence type="ECO:0000313" key="7">
    <source>
        <dbReference type="Proteomes" id="UP000189703"/>
    </source>
</evidence>
<dbReference type="AlphaFoldDB" id="A0A1U8BD58"/>
<evidence type="ECO:0000256" key="4">
    <source>
        <dbReference type="SAM" id="SignalP"/>
    </source>
</evidence>
<sequence length="290" mass="32029">MSRLFLVVVSLILLGLQTNSDTVNSSSVVCRSFYMCGSVNISYPFWYQNDSLSISDTDYCGYPGFGLSCSIAAGGIYKTVLRLPKDTYHVTNINYAHQTLTLVDADVTINESCPKVRHNITLNTVPELHYSKYALNLSCFYNCSSIPSDFYSYYSGNRLSCLANHANQQSFVFQEGKVPRGFDWYKNCEEHVVTTVISPNSVLINRINRLLLAGFELYWGRIKDCFVCENSGGRCLYKKKELLCFCKNGTQRTESCSGYVAETTIGIVGRNNTIGTIGIGGSAASGSASS</sequence>
<dbReference type="OMA" id="CGHRRQA"/>
<dbReference type="Proteomes" id="UP000189703">
    <property type="component" value="Unplaced"/>
</dbReference>
<dbReference type="InParanoid" id="A0A1U8BD58"/>
<dbReference type="InterPro" id="IPR025287">
    <property type="entry name" value="WAK_GUB"/>
</dbReference>
<feature type="signal peptide" evidence="4">
    <location>
        <begin position="1"/>
        <end position="20"/>
    </location>
</feature>
<reference evidence="8" key="1">
    <citation type="submission" date="2025-08" db="UniProtKB">
        <authorList>
            <consortium name="RefSeq"/>
        </authorList>
    </citation>
    <scope>IDENTIFICATION</scope>
</reference>
<dbReference type="KEGG" id="nnu:104613347"/>
<evidence type="ECO:0000259" key="5">
    <source>
        <dbReference type="Pfam" id="PF13947"/>
    </source>
</evidence>
<feature type="domain" description="Wall-associated receptor kinase C-terminal" evidence="6">
    <location>
        <begin position="161"/>
        <end position="248"/>
    </location>
</feature>
<dbReference type="GO" id="GO:0030247">
    <property type="term" value="F:polysaccharide binding"/>
    <property type="evidence" value="ECO:0007669"/>
    <property type="project" value="InterPro"/>
</dbReference>
<organism evidence="7 8">
    <name type="scientific">Nelumbo nucifera</name>
    <name type="common">Sacred lotus</name>
    <dbReference type="NCBI Taxonomy" id="4432"/>
    <lineage>
        <taxon>Eukaryota</taxon>
        <taxon>Viridiplantae</taxon>
        <taxon>Streptophyta</taxon>
        <taxon>Embryophyta</taxon>
        <taxon>Tracheophyta</taxon>
        <taxon>Spermatophyta</taxon>
        <taxon>Magnoliopsida</taxon>
        <taxon>Proteales</taxon>
        <taxon>Nelumbonaceae</taxon>
        <taxon>Nelumbo</taxon>
    </lineage>
</organism>
<comment type="subcellular location">
    <subcellularLocation>
        <location evidence="1">Membrane</location>
        <topology evidence="1">Single-pass membrane protein</topology>
    </subcellularLocation>
</comment>
<dbReference type="OrthoDB" id="635050at2759"/>
<keyword evidence="7" id="KW-1185">Reference proteome</keyword>